<dbReference type="AlphaFoldDB" id="A0A382KXB4"/>
<sequence length="179" mass="20482">MFGKSLNTTKIGTAVVFLALFFCGSVWAEGLVNKKPIAESADKRFANYGDGTILDRKNGLLWMTRDYWQMEAKWVNWYTANEYAQRMSNKNFAGYRGWRLPTPEEAATLYDRRKRNVDKDGDKIFIDSMFPEGAGWGTWTSEEKRNKAITVSFKDEGGQAYQDKISGTDAFLRLVRTAQ</sequence>
<organism evidence="2">
    <name type="scientific">marine metagenome</name>
    <dbReference type="NCBI Taxonomy" id="408172"/>
    <lineage>
        <taxon>unclassified sequences</taxon>
        <taxon>metagenomes</taxon>
        <taxon>ecological metagenomes</taxon>
    </lineage>
</organism>
<dbReference type="EMBL" id="UINC01083423">
    <property type="protein sequence ID" value="SVC29110.1"/>
    <property type="molecule type" value="Genomic_DNA"/>
</dbReference>
<protein>
    <recommendedName>
        <fullName evidence="1">Lcl C-terminal domain-containing protein</fullName>
    </recommendedName>
</protein>
<proteinExistence type="predicted"/>
<feature type="domain" description="Lcl C-terminal" evidence="1">
    <location>
        <begin position="51"/>
        <end position="176"/>
    </location>
</feature>
<accession>A0A382KXB4</accession>
<reference evidence="2" key="1">
    <citation type="submission" date="2018-05" db="EMBL/GenBank/DDBJ databases">
        <authorList>
            <person name="Lanie J.A."/>
            <person name="Ng W.-L."/>
            <person name="Kazmierczak K.M."/>
            <person name="Andrzejewski T.M."/>
            <person name="Davidsen T.M."/>
            <person name="Wayne K.J."/>
            <person name="Tettelin H."/>
            <person name="Glass J.I."/>
            <person name="Rusch D."/>
            <person name="Podicherti R."/>
            <person name="Tsui H.-C.T."/>
            <person name="Winkler M.E."/>
        </authorList>
    </citation>
    <scope>NUCLEOTIDE SEQUENCE</scope>
</reference>
<gene>
    <name evidence="2" type="ORF">METZ01_LOCUS281964</name>
</gene>
<evidence type="ECO:0000313" key="2">
    <source>
        <dbReference type="EMBL" id="SVC29110.1"/>
    </source>
</evidence>
<dbReference type="Pfam" id="PF07603">
    <property type="entry name" value="Lcl_C"/>
    <property type="match status" value="1"/>
</dbReference>
<dbReference type="InterPro" id="IPR011460">
    <property type="entry name" value="Lcl_C"/>
</dbReference>
<name>A0A382KXB4_9ZZZZ</name>
<evidence type="ECO:0000259" key="1">
    <source>
        <dbReference type="Pfam" id="PF07603"/>
    </source>
</evidence>